<evidence type="ECO:0000313" key="9">
    <source>
        <dbReference type="Proteomes" id="UP000448867"/>
    </source>
</evidence>
<keyword evidence="2 3" id="KW-0560">Oxidoreductase</keyword>
<evidence type="ECO:0000256" key="1">
    <source>
        <dbReference type="ARBA" id="ARBA00009986"/>
    </source>
</evidence>
<protein>
    <recommendedName>
        <fullName evidence="3">Aldehyde dehydrogenase</fullName>
    </recommendedName>
</protein>
<feature type="active site" evidence="4 5">
    <location>
        <position position="236"/>
    </location>
</feature>
<dbReference type="AlphaFoldDB" id="A0A7X2LZC9"/>
<dbReference type="Gene3D" id="3.40.309.10">
    <property type="entry name" value="Aldehyde Dehydrogenase, Chain A, domain 2"/>
    <property type="match status" value="1"/>
</dbReference>
<dbReference type="Pfam" id="PF00171">
    <property type="entry name" value="Aldedh"/>
    <property type="match status" value="1"/>
</dbReference>
<comment type="caution">
    <text evidence="8">The sequence shown here is derived from an EMBL/GenBank/DDBJ whole genome shotgun (WGS) entry which is preliminary data.</text>
</comment>
<dbReference type="Gene3D" id="3.40.605.10">
    <property type="entry name" value="Aldehyde Dehydrogenase, Chain A, domain 1"/>
    <property type="match status" value="1"/>
</dbReference>
<organism evidence="8 9">
    <name type="scientific">Metabacillus lacus</name>
    <dbReference type="NCBI Taxonomy" id="1983721"/>
    <lineage>
        <taxon>Bacteria</taxon>
        <taxon>Bacillati</taxon>
        <taxon>Bacillota</taxon>
        <taxon>Bacilli</taxon>
        <taxon>Bacillales</taxon>
        <taxon>Bacillaceae</taxon>
        <taxon>Metabacillus</taxon>
    </lineage>
</organism>
<feature type="active site" evidence="4">
    <location>
        <position position="270"/>
    </location>
</feature>
<dbReference type="RefSeq" id="WP_154308747.1">
    <property type="nucleotide sequence ID" value="NZ_WKKI01000031.1"/>
</dbReference>
<dbReference type="EMBL" id="WKKI01000031">
    <property type="protein sequence ID" value="MRX73281.1"/>
    <property type="molecule type" value="Genomic_DNA"/>
</dbReference>
<keyword evidence="9" id="KW-1185">Reference proteome</keyword>
<dbReference type="GO" id="GO:0016620">
    <property type="term" value="F:oxidoreductase activity, acting on the aldehyde or oxo group of donors, NAD or NADP as acceptor"/>
    <property type="evidence" value="ECO:0007669"/>
    <property type="project" value="InterPro"/>
</dbReference>
<gene>
    <name evidence="8" type="ORF">GJU40_14125</name>
</gene>
<feature type="domain" description="Aldehyde dehydrogenase" evidence="7">
    <location>
        <begin position="4"/>
        <end position="462"/>
    </location>
</feature>
<dbReference type="OrthoDB" id="9762913at2"/>
<dbReference type="InterPro" id="IPR012394">
    <property type="entry name" value="Aldehyde_DH_NAD(P)"/>
</dbReference>
<dbReference type="GO" id="GO:0006081">
    <property type="term" value="P:aldehyde metabolic process"/>
    <property type="evidence" value="ECO:0007669"/>
    <property type="project" value="InterPro"/>
</dbReference>
<dbReference type="PROSITE" id="PS00687">
    <property type="entry name" value="ALDEHYDE_DEHYDR_GLU"/>
    <property type="match status" value="1"/>
</dbReference>
<accession>A0A7X2LZC9</accession>
<dbReference type="CDD" id="cd07099">
    <property type="entry name" value="ALDH_DDALDH"/>
    <property type="match status" value="1"/>
</dbReference>
<evidence type="ECO:0000256" key="4">
    <source>
        <dbReference type="PIRSR" id="PIRSR036492-1"/>
    </source>
</evidence>
<dbReference type="InterPro" id="IPR016161">
    <property type="entry name" value="Ald_DH/histidinol_DH"/>
</dbReference>
<proteinExistence type="inferred from homology"/>
<evidence type="ECO:0000313" key="8">
    <source>
        <dbReference type="EMBL" id="MRX73281.1"/>
    </source>
</evidence>
<dbReference type="InterPro" id="IPR016163">
    <property type="entry name" value="Ald_DH_C"/>
</dbReference>
<comment type="similarity">
    <text evidence="1 3 6">Belongs to the aldehyde dehydrogenase family.</text>
</comment>
<dbReference type="Proteomes" id="UP000448867">
    <property type="component" value="Unassembled WGS sequence"/>
</dbReference>
<sequence>MTDRKTISAINPATGQIIREIEETQLERIPGIYEDSRAAFKSWSALTVKERLRYFKKLRHLMAEKIDAITEIISSDTGKVRMEAAVADVMPVLDAILHMEKHAEKILGRQKMSTPILFFGKKSYVEYMARGSVLVISPWNYPLQLAMVPMLSALAGGNTVVLKPSEVTPLVGQLVEALFKEAGFPEHVVQVAHGGKEVGAELTKHRPDYIFFTGSVRTGKIIQEIAAKDLIPTTLELGGKDPMIVFSDANIDRAVKGAVWGSFTNSGQVCMSAERLYVQRPIFERFVAKMRDEVRMLSQGSGMNHDIGSMTYPEQITVVREQVLDALEKGAKLVTGEHPDKWDTEKGLFIEPIILTEVTDDMKIVHEESFGPIIPVIPFDTEEEAVELANGTIYGLNASVFSRDIAKAERVVSKLVTGNAVVNDVMVSVVNHGLPFGGAKQSGLGSYHGDGGLRMFCQEKAVMTDSGKKDTEIQWYPYKGKYQQFSSLFQQMFGKQKNLAESAKVYRELARLSKEDSK</sequence>
<dbReference type="FunFam" id="3.40.309.10:FF:000009">
    <property type="entry name" value="Aldehyde dehydrogenase A"/>
    <property type="match status" value="1"/>
</dbReference>
<evidence type="ECO:0000256" key="2">
    <source>
        <dbReference type="ARBA" id="ARBA00023002"/>
    </source>
</evidence>
<dbReference type="SUPFAM" id="SSF53720">
    <property type="entry name" value="ALDH-like"/>
    <property type="match status" value="1"/>
</dbReference>
<dbReference type="InterPro" id="IPR015590">
    <property type="entry name" value="Aldehyde_DH_dom"/>
</dbReference>
<dbReference type="PANTHER" id="PTHR11699">
    <property type="entry name" value="ALDEHYDE DEHYDROGENASE-RELATED"/>
    <property type="match status" value="1"/>
</dbReference>
<evidence type="ECO:0000256" key="6">
    <source>
        <dbReference type="RuleBase" id="RU003345"/>
    </source>
</evidence>
<reference evidence="8 9" key="1">
    <citation type="submission" date="2019-11" db="EMBL/GenBank/DDBJ databases">
        <title>Bacillus lacus genome.</title>
        <authorList>
            <person name="Allen C.J."/>
            <person name="Newman J.D."/>
        </authorList>
    </citation>
    <scope>NUCLEOTIDE SEQUENCE [LARGE SCALE GENOMIC DNA]</scope>
    <source>
        <strain evidence="8 9">KCTC 33946</strain>
    </source>
</reference>
<dbReference type="PIRSF" id="PIRSF036492">
    <property type="entry name" value="ALDH"/>
    <property type="match status" value="1"/>
</dbReference>
<evidence type="ECO:0000256" key="5">
    <source>
        <dbReference type="PROSITE-ProRule" id="PRU10007"/>
    </source>
</evidence>
<evidence type="ECO:0000259" key="7">
    <source>
        <dbReference type="Pfam" id="PF00171"/>
    </source>
</evidence>
<name>A0A7X2LZC9_9BACI</name>
<dbReference type="InterPro" id="IPR029510">
    <property type="entry name" value="Ald_DH_CS_GLU"/>
</dbReference>
<dbReference type="InterPro" id="IPR016162">
    <property type="entry name" value="Ald_DH_N"/>
</dbReference>
<evidence type="ECO:0000256" key="3">
    <source>
        <dbReference type="PIRNR" id="PIRNR036492"/>
    </source>
</evidence>